<evidence type="ECO:0000256" key="2">
    <source>
        <dbReference type="ARBA" id="ARBA00007018"/>
    </source>
</evidence>
<feature type="binding site" evidence="6">
    <location>
        <position position="306"/>
    </location>
    <ligand>
        <name>Zn(2+)</name>
        <dbReference type="ChEBI" id="CHEBI:29105"/>
    </ligand>
</feature>
<evidence type="ECO:0000313" key="10">
    <source>
        <dbReference type="Proteomes" id="UP000494165"/>
    </source>
</evidence>
<dbReference type="InterPro" id="IPR004254">
    <property type="entry name" value="AdipoR/HlyIII-related"/>
</dbReference>
<evidence type="ECO:0000313" key="9">
    <source>
        <dbReference type="EMBL" id="CAB3368565.1"/>
    </source>
</evidence>
<evidence type="ECO:0000256" key="7">
    <source>
        <dbReference type="SAM" id="MobiDB-lite"/>
    </source>
</evidence>
<feature type="transmembrane region" description="Helical" evidence="8">
    <location>
        <begin position="112"/>
        <end position="132"/>
    </location>
</feature>
<comment type="similarity">
    <text evidence="2">Belongs to the ADIPOR family.</text>
</comment>
<evidence type="ECO:0000256" key="4">
    <source>
        <dbReference type="ARBA" id="ARBA00022989"/>
    </source>
</evidence>
<dbReference type="GO" id="GO:0046872">
    <property type="term" value="F:metal ion binding"/>
    <property type="evidence" value="ECO:0007669"/>
    <property type="project" value="UniProtKB-KW"/>
</dbReference>
<dbReference type="GO" id="GO:0016020">
    <property type="term" value="C:membrane"/>
    <property type="evidence" value="ECO:0007669"/>
    <property type="project" value="UniProtKB-SubCell"/>
</dbReference>
<dbReference type="OrthoDB" id="535992at2759"/>
<evidence type="ECO:0000256" key="5">
    <source>
        <dbReference type="ARBA" id="ARBA00023136"/>
    </source>
</evidence>
<feature type="transmembrane region" description="Helical" evidence="8">
    <location>
        <begin position="216"/>
        <end position="234"/>
    </location>
</feature>
<dbReference type="AlphaFoldDB" id="A0A8S1CTF5"/>
<proteinExistence type="inferred from homology"/>
<keyword evidence="3 8" id="KW-0812">Transmembrane</keyword>
<dbReference type="EMBL" id="CADEPI010000038">
    <property type="protein sequence ID" value="CAB3368565.1"/>
    <property type="molecule type" value="Genomic_DNA"/>
</dbReference>
<accession>A0A8S1CTF5</accession>
<keyword evidence="6" id="KW-0862">Zinc</keyword>
<feature type="binding site" evidence="6">
    <location>
        <position position="310"/>
    </location>
    <ligand>
        <name>Zn(2+)</name>
        <dbReference type="ChEBI" id="CHEBI:29105"/>
    </ligand>
</feature>
<evidence type="ECO:0000256" key="3">
    <source>
        <dbReference type="ARBA" id="ARBA00022692"/>
    </source>
</evidence>
<dbReference type="PANTHER" id="PTHR20855">
    <property type="entry name" value="ADIPOR/PROGESTIN RECEPTOR-RELATED"/>
    <property type="match status" value="1"/>
</dbReference>
<name>A0A8S1CTF5_9INSE</name>
<feature type="transmembrane region" description="Helical" evidence="8">
    <location>
        <begin position="144"/>
        <end position="166"/>
    </location>
</feature>
<evidence type="ECO:0000256" key="1">
    <source>
        <dbReference type="ARBA" id="ARBA00004141"/>
    </source>
</evidence>
<evidence type="ECO:0008006" key="11">
    <source>
        <dbReference type="Google" id="ProtNLM"/>
    </source>
</evidence>
<evidence type="ECO:0000256" key="6">
    <source>
        <dbReference type="PIRSR" id="PIRSR604254-1"/>
    </source>
</evidence>
<comment type="subcellular location">
    <subcellularLocation>
        <location evidence="1">Membrane</location>
        <topology evidence="1">Multi-pass membrane protein</topology>
    </subcellularLocation>
</comment>
<sequence>MHPQRSEPASRARSEPSTTVTLAPRSSSADRSSGANPGPSVPPSGPACRSVFHEKIAAEMDDEKKKRKLLKWHDMPRYLQFNPYILTGYRPVQSVWDCVHSLFYFHNETINILTHGVPIVYILVTVPGLLPWKNHPEYDLIGHVLPWCHLVGSVAPWVGSFFYHLFMNCELGGERLYHRLLQMDMLGIWMSQSIGAMPMVIATVHCMPLLLKYPLFAFYVVLSIWGLYKALTAWSPWERRLCFALPFLMRVFFCGLRSLGLAGGNPDALLHVILQDAVSAVGGAIGAMHVPEKWFPGRLDAWFNSHNIMHVLVVTAVYSMHQATVKDLQWMADEGVCSARSAPEPEMAEL</sequence>
<feature type="binding site" evidence="6">
    <location>
        <position position="164"/>
    </location>
    <ligand>
        <name>Zn(2+)</name>
        <dbReference type="ChEBI" id="CHEBI:29105"/>
    </ligand>
</feature>
<keyword evidence="6" id="KW-0479">Metal-binding</keyword>
<dbReference type="PANTHER" id="PTHR20855:SF138">
    <property type="entry name" value="PROGESTIN AND ADIPOQ RECEPTOR FAMILY MEMBER 4"/>
    <property type="match status" value="1"/>
</dbReference>
<feature type="region of interest" description="Disordered" evidence="7">
    <location>
        <begin position="1"/>
        <end position="47"/>
    </location>
</feature>
<dbReference type="Proteomes" id="UP000494165">
    <property type="component" value="Unassembled WGS sequence"/>
</dbReference>
<keyword evidence="5 8" id="KW-0472">Membrane</keyword>
<comment type="caution">
    <text evidence="9">The sequence shown here is derived from an EMBL/GenBank/DDBJ whole genome shotgun (WGS) entry which is preliminary data.</text>
</comment>
<protein>
    <recommendedName>
        <fullName evidence="11">Progestin and adipoQ receptor family member 4</fullName>
    </recommendedName>
</protein>
<feature type="transmembrane region" description="Helical" evidence="8">
    <location>
        <begin position="186"/>
        <end position="210"/>
    </location>
</feature>
<keyword evidence="4 8" id="KW-1133">Transmembrane helix</keyword>
<gene>
    <name evidence="9" type="ORF">CLODIP_2_CD07272</name>
</gene>
<reference evidence="9 10" key="1">
    <citation type="submission" date="2020-04" db="EMBL/GenBank/DDBJ databases">
        <authorList>
            <person name="Alioto T."/>
            <person name="Alioto T."/>
            <person name="Gomez Garrido J."/>
        </authorList>
    </citation>
    <scope>NUCLEOTIDE SEQUENCE [LARGE SCALE GENOMIC DNA]</scope>
</reference>
<feature type="compositionally biased region" description="Polar residues" evidence="7">
    <location>
        <begin position="15"/>
        <end position="35"/>
    </location>
</feature>
<dbReference type="GO" id="GO:0038023">
    <property type="term" value="F:signaling receptor activity"/>
    <property type="evidence" value="ECO:0007669"/>
    <property type="project" value="TreeGrafter"/>
</dbReference>
<evidence type="ECO:0000256" key="8">
    <source>
        <dbReference type="SAM" id="Phobius"/>
    </source>
</evidence>
<feature type="compositionally biased region" description="Basic and acidic residues" evidence="7">
    <location>
        <begin position="1"/>
        <end position="14"/>
    </location>
</feature>
<keyword evidence="10" id="KW-1185">Reference proteome</keyword>
<organism evidence="9 10">
    <name type="scientific">Cloeon dipterum</name>
    <dbReference type="NCBI Taxonomy" id="197152"/>
    <lineage>
        <taxon>Eukaryota</taxon>
        <taxon>Metazoa</taxon>
        <taxon>Ecdysozoa</taxon>
        <taxon>Arthropoda</taxon>
        <taxon>Hexapoda</taxon>
        <taxon>Insecta</taxon>
        <taxon>Pterygota</taxon>
        <taxon>Palaeoptera</taxon>
        <taxon>Ephemeroptera</taxon>
        <taxon>Pisciforma</taxon>
        <taxon>Baetidae</taxon>
        <taxon>Cloeon</taxon>
    </lineage>
</organism>
<dbReference type="Pfam" id="PF03006">
    <property type="entry name" value="HlyIII"/>
    <property type="match status" value="1"/>
</dbReference>